<evidence type="ECO:0000256" key="1">
    <source>
        <dbReference type="ARBA" id="ARBA00004370"/>
    </source>
</evidence>
<keyword evidence="3" id="KW-1133">Transmembrane helix</keyword>
<feature type="compositionally biased region" description="Basic and acidic residues" evidence="5">
    <location>
        <begin position="310"/>
        <end position="322"/>
    </location>
</feature>
<feature type="region of interest" description="Disordered" evidence="5">
    <location>
        <begin position="225"/>
        <end position="276"/>
    </location>
</feature>
<dbReference type="PANTHER" id="PTHR12953">
    <property type="entry name" value="MEMBRANE PROTEIN CH1 RELATED"/>
    <property type="match status" value="1"/>
</dbReference>
<dbReference type="GO" id="GO:0005737">
    <property type="term" value="C:cytoplasm"/>
    <property type="evidence" value="ECO:0007669"/>
    <property type="project" value="TreeGrafter"/>
</dbReference>
<name>A0A5J4NM25_9TREM</name>
<gene>
    <name evidence="6" type="ORF">DEA37_0003128</name>
</gene>
<proteinExistence type="predicted"/>
<evidence type="ECO:0000256" key="2">
    <source>
        <dbReference type="ARBA" id="ARBA00022692"/>
    </source>
</evidence>
<keyword evidence="4" id="KW-0472">Membrane</keyword>
<organism evidence="6 7">
    <name type="scientific">Paragonimus westermani</name>
    <dbReference type="NCBI Taxonomy" id="34504"/>
    <lineage>
        <taxon>Eukaryota</taxon>
        <taxon>Metazoa</taxon>
        <taxon>Spiralia</taxon>
        <taxon>Lophotrochozoa</taxon>
        <taxon>Platyhelminthes</taxon>
        <taxon>Trematoda</taxon>
        <taxon>Digenea</taxon>
        <taxon>Plagiorchiida</taxon>
        <taxon>Troglotremata</taxon>
        <taxon>Troglotrematidae</taxon>
        <taxon>Paragonimus</taxon>
    </lineage>
</organism>
<comment type="subcellular location">
    <subcellularLocation>
        <location evidence="1">Membrane</location>
    </subcellularLocation>
</comment>
<reference evidence="6 7" key="1">
    <citation type="journal article" date="2019" name="Gigascience">
        <title>Whole-genome sequence of the oriental lung fluke Paragonimus westermani.</title>
        <authorList>
            <person name="Oey H."/>
            <person name="Zakrzewski M."/>
            <person name="Narain K."/>
            <person name="Devi K.R."/>
            <person name="Agatsuma T."/>
            <person name="Nawaratna S."/>
            <person name="Gobert G.N."/>
            <person name="Jones M.K."/>
            <person name="Ragan M.A."/>
            <person name="McManus D.P."/>
            <person name="Krause L."/>
        </authorList>
    </citation>
    <scope>NUCLEOTIDE SEQUENCE [LARGE SCALE GENOMIC DNA]</scope>
    <source>
        <strain evidence="6 7">IND2009</strain>
    </source>
</reference>
<evidence type="ECO:0000313" key="6">
    <source>
        <dbReference type="EMBL" id="KAA3676612.1"/>
    </source>
</evidence>
<sequence>MENFPRVPGSSCSFHLDNPLYPPSLAIFLLLLPDLQTSSLAISAAHFLSGLLELWVYSVDVVRSELLTKGSFEKDVEHNGDLLGSNTPPALKTSNAPLHCTWNSPSLLDYIFTRSDVGILNNEIFGANSLAADKADETTSNLAELLHESKTNVASSILGVTHPTEVQTSAQLSSDTEDLLSSSDVLSESDLTIDLPPLDDASTGGIDEHQIPTFNEFHAMVSEGNGNTNAVGRSTVFGRDDSQHIPAPSRLSNARVAPREPPMVSSGSHSASAASTIESVPNIQARTDAEHSNFSETKPNVSNNEVDSSGSRESKIIPKDPSDDVFDAQASLNSARVNVENINNEAVPGDLSSSDASHSSEVSVTLRRNVAAVGCFAKLLEASKAIKNPEAILNENSDEYMNVPCSADKW</sequence>
<keyword evidence="2" id="KW-0812">Transmembrane</keyword>
<dbReference type="InterPro" id="IPR045120">
    <property type="entry name" value="Suco/Slp1-like"/>
</dbReference>
<evidence type="ECO:0000256" key="5">
    <source>
        <dbReference type="SAM" id="MobiDB-lite"/>
    </source>
</evidence>
<dbReference type="Proteomes" id="UP000324629">
    <property type="component" value="Unassembled WGS sequence"/>
</dbReference>
<feature type="compositionally biased region" description="Polar residues" evidence="5">
    <location>
        <begin position="294"/>
        <end position="309"/>
    </location>
</feature>
<protein>
    <submittedName>
        <fullName evidence="6">Uncharacterized protein</fullName>
    </submittedName>
</protein>
<dbReference type="EMBL" id="QNGE01001896">
    <property type="protein sequence ID" value="KAA3676612.1"/>
    <property type="molecule type" value="Genomic_DNA"/>
</dbReference>
<evidence type="ECO:0000313" key="7">
    <source>
        <dbReference type="Proteomes" id="UP000324629"/>
    </source>
</evidence>
<feature type="compositionally biased region" description="Low complexity" evidence="5">
    <location>
        <begin position="265"/>
        <end position="275"/>
    </location>
</feature>
<evidence type="ECO:0000256" key="4">
    <source>
        <dbReference type="ARBA" id="ARBA00023136"/>
    </source>
</evidence>
<comment type="caution">
    <text evidence="6">The sequence shown here is derived from an EMBL/GenBank/DDBJ whole genome shotgun (WGS) entry which is preliminary data.</text>
</comment>
<keyword evidence="7" id="KW-1185">Reference proteome</keyword>
<feature type="region of interest" description="Disordered" evidence="5">
    <location>
        <begin position="289"/>
        <end position="322"/>
    </location>
</feature>
<evidence type="ECO:0000256" key="3">
    <source>
        <dbReference type="ARBA" id="ARBA00022989"/>
    </source>
</evidence>
<dbReference type="PANTHER" id="PTHR12953:SF0">
    <property type="entry name" value="SUN DOMAIN-CONTAINING OSSIFICATION FACTOR"/>
    <property type="match status" value="1"/>
</dbReference>
<dbReference type="GO" id="GO:0034975">
    <property type="term" value="P:protein folding in endoplasmic reticulum"/>
    <property type="evidence" value="ECO:0007669"/>
    <property type="project" value="TreeGrafter"/>
</dbReference>
<dbReference type="AlphaFoldDB" id="A0A5J4NM25"/>
<dbReference type="GO" id="GO:0016020">
    <property type="term" value="C:membrane"/>
    <property type="evidence" value="ECO:0007669"/>
    <property type="project" value="UniProtKB-SubCell"/>
</dbReference>
<accession>A0A5J4NM25</accession>